<evidence type="ECO:0000256" key="2">
    <source>
        <dbReference type="ARBA" id="ARBA00004370"/>
    </source>
</evidence>
<comment type="similarity">
    <text evidence="3 17">Belongs to the peptidase M8 family.</text>
</comment>
<dbReference type="PANTHER" id="PTHR10942:SF0">
    <property type="entry name" value="LEISHMANOLYSIN-LIKE PEPTIDASE"/>
    <property type="match status" value="1"/>
</dbReference>
<name>A0AAW0EV46_9TRYP</name>
<feature type="binding site" evidence="16">
    <location>
        <position position="268"/>
    </location>
    <ligand>
        <name>Zn(2+)</name>
        <dbReference type="ChEBI" id="CHEBI:29105"/>
        <note>catalytic</note>
    </ligand>
</feature>
<comment type="catalytic activity">
    <reaction evidence="1">
        <text>Preference for hydrophobic residues at P1 and P1' and basic residues at P2' and P3'. A model nonapeptide is cleaved at -Ala-Tyr-|-Leu-Lys-Lys-.</text>
        <dbReference type="EC" id="3.4.24.36"/>
    </reaction>
</comment>
<feature type="region of interest" description="Disordered" evidence="18">
    <location>
        <begin position="588"/>
        <end position="616"/>
    </location>
</feature>
<dbReference type="Gene3D" id="3.10.170.20">
    <property type="match status" value="1"/>
</dbReference>
<keyword evidence="20" id="KW-1185">Reference proteome</keyword>
<evidence type="ECO:0000256" key="12">
    <source>
        <dbReference type="ARBA" id="ARBA00023145"/>
    </source>
</evidence>
<keyword evidence="10 16" id="KW-0482">Metalloprotease</keyword>
<dbReference type="PANTHER" id="PTHR10942">
    <property type="entry name" value="LEISHMANOLYSIN-LIKE PEPTIDASE"/>
    <property type="match status" value="1"/>
</dbReference>
<dbReference type="GO" id="GO:0007155">
    <property type="term" value="P:cell adhesion"/>
    <property type="evidence" value="ECO:0007669"/>
    <property type="project" value="UniProtKB-KW"/>
</dbReference>
<dbReference type="EC" id="3.4.24.-" evidence="17"/>
<reference evidence="19 20" key="1">
    <citation type="journal article" date="2021" name="MBio">
        <title>A New Model Trypanosomatid, Novymonas esmeraldas: Genomic Perception of Its 'Candidatus Pandoraea novymonadis' Endosymbiont.</title>
        <authorList>
            <person name="Zakharova A."/>
            <person name="Saura A."/>
            <person name="Butenko A."/>
            <person name="Podesvova L."/>
            <person name="Warmusova S."/>
            <person name="Kostygov A.Y."/>
            <person name="Nenarokova A."/>
            <person name="Lukes J."/>
            <person name="Opperdoes F.R."/>
            <person name="Yurchenko V."/>
        </authorList>
    </citation>
    <scope>NUCLEOTIDE SEQUENCE [LARGE SCALE GENOMIC DNA]</scope>
    <source>
        <strain evidence="19 20">E262AT.01</strain>
    </source>
</reference>
<feature type="binding site" evidence="16">
    <location>
        <position position="272"/>
    </location>
    <ligand>
        <name>Zn(2+)</name>
        <dbReference type="ChEBI" id="CHEBI:29105"/>
        <note>catalytic</note>
    </ligand>
</feature>
<dbReference type="EMBL" id="JAECZO010000092">
    <property type="protein sequence ID" value="KAK7196992.1"/>
    <property type="molecule type" value="Genomic_DNA"/>
</dbReference>
<evidence type="ECO:0000256" key="13">
    <source>
        <dbReference type="ARBA" id="ARBA00023157"/>
    </source>
</evidence>
<dbReference type="AlphaFoldDB" id="A0AAW0EV46"/>
<evidence type="ECO:0000256" key="9">
    <source>
        <dbReference type="ARBA" id="ARBA00022889"/>
    </source>
</evidence>
<feature type="active site" evidence="15">
    <location>
        <position position="269"/>
    </location>
</feature>
<evidence type="ECO:0000256" key="16">
    <source>
        <dbReference type="PIRSR" id="PIRSR601577-2"/>
    </source>
</evidence>
<evidence type="ECO:0000313" key="20">
    <source>
        <dbReference type="Proteomes" id="UP001430356"/>
    </source>
</evidence>
<dbReference type="Gene3D" id="3.90.132.10">
    <property type="entry name" value="Leishmanolysin , domain 2"/>
    <property type="match status" value="1"/>
</dbReference>
<evidence type="ECO:0000256" key="10">
    <source>
        <dbReference type="ARBA" id="ARBA00023049"/>
    </source>
</evidence>
<protein>
    <recommendedName>
        <fullName evidence="17">Leishmanolysin-like peptidase</fullName>
        <ecNumber evidence="17">3.4.24.-</ecNumber>
    </recommendedName>
</protein>
<feature type="signal peptide" evidence="17">
    <location>
        <begin position="1"/>
        <end position="34"/>
    </location>
</feature>
<dbReference type="FunFam" id="3.90.132.10:FF:000001">
    <property type="entry name" value="leishmanolysin-like peptidase isoform X2"/>
    <property type="match status" value="1"/>
</dbReference>
<dbReference type="SUPFAM" id="SSF55486">
    <property type="entry name" value="Metalloproteases ('zincins'), catalytic domain"/>
    <property type="match status" value="1"/>
</dbReference>
<evidence type="ECO:0000256" key="4">
    <source>
        <dbReference type="ARBA" id="ARBA00022670"/>
    </source>
</evidence>
<evidence type="ECO:0000256" key="14">
    <source>
        <dbReference type="ARBA" id="ARBA00023180"/>
    </source>
</evidence>
<evidence type="ECO:0000256" key="11">
    <source>
        <dbReference type="ARBA" id="ARBA00023136"/>
    </source>
</evidence>
<evidence type="ECO:0000256" key="8">
    <source>
        <dbReference type="ARBA" id="ARBA00022833"/>
    </source>
</evidence>
<dbReference type="GO" id="GO:0046872">
    <property type="term" value="F:metal ion binding"/>
    <property type="evidence" value="ECO:0007669"/>
    <property type="project" value="UniProtKB-KW"/>
</dbReference>
<comment type="cofactor">
    <cofactor evidence="16 17">
        <name>Zn(2+)</name>
        <dbReference type="ChEBI" id="CHEBI:29105"/>
    </cofactor>
    <text evidence="16 17">Binds 1 zinc ion per subunit.</text>
</comment>
<accession>A0AAW0EV46</accession>
<sequence>MSRDSSSTHRGRGVASRLVRLVVAACLAVAAVHAAVAAAHGGSTPGVPAHRCIHDEIQQRLRQSVAQQHHAPNTISAVGLPYVTEAPAGATAVNYAIAESTSPVAVRAKDWGALRIMISAEDLTDPAYHCAKVGQVVDNHRGTNVTCTVDDILTDKKRDILVDYIIPQSLKMHTDRLKVRQVQGSWSVKDALVVCHRFKIPQSHYTVGVDNTDMVLYVSSVPSFPGVLAWAAVCSVFSDDHPAVGVINVPAASITSRYDQDMIATVTHEMAHTLGYSEDFFVATGMFQRVTGIRGKINAAPVINSTTVVAKTREHFGCATAEYLELEDLGALGAAGSHVKMRNARDDLMASGRGAGYYTALTLAVLQDLGFYQADFSKAEEMPWGHNAGCDFLTSKCMENNITRWPNMFCNTPNTTLSCPSDRVSLATCSIVTFTTEVPAYFQYFTDPSLVGVSPYFDYCPIVGSLAAGACNLPASRVTTEYQGFNVFSDAARCIDGSFTPKITNSAVAAYAGMCANVKCDTANKAYSIQVYGNTTGYVNCTPGQRIALNTVSNAFQSGGYITCPPYVEVCQGNVKAALDFVTGTDPIPVPSSGSDSESDSGTNVSDSPGNGAAQRRNPRAAAAALMALVVVVTAVCV</sequence>
<gene>
    <name evidence="19" type="ORF">NESM_000642700</name>
</gene>
<dbReference type="GO" id="GO:0016020">
    <property type="term" value="C:membrane"/>
    <property type="evidence" value="ECO:0007669"/>
    <property type="project" value="UniProtKB-SubCell"/>
</dbReference>
<keyword evidence="8 16" id="KW-0862">Zinc</keyword>
<evidence type="ECO:0000256" key="6">
    <source>
        <dbReference type="ARBA" id="ARBA00022729"/>
    </source>
</evidence>
<keyword evidence="4 17" id="KW-0645">Protease</keyword>
<evidence type="ECO:0000256" key="3">
    <source>
        <dbReference type="ARBA" id="ARBA00005860"/>
    </source>
</evidence>
<keyword evidence="7 17" id="KW-0378">Hydrolase</keyword>
<evidence type="ECO:0000256" key="15">
    <source>
        <dbReference type="PIRSR" id="PIRSR601577-1"/>
    </source>
</evidence>
<dbReference type="GO" id="GO:0004222">
    <property type="term" value="F:metalloendopeptidase activity"/>
    <property type="evidence" value="ECO:0007669"/>
    <property type="project" value="UniProtKB-UniRule"/>
</dbReference>
<keyword evidence="14" id="KW-0325">Glycoprotein</keyword>
<proteinExistence type="inferred from homology"/>
<evidence type="ECO:0000256" key="18">
    <source>
        <dbReference type="SAM" id="MobiDB-lite"/>
    </source>
</evidence>
<organism evidence="19 20">
    <name type="scientific">Novymonas esmeraldas</name>
    <dbReference type="NCBI Taxonomy" id="1808958"/>
    <lineage>
        <taxon>Eukaryota</taxon>
        <taxon>Discoba</taxon>
        <taxon>Euglenozoa</taxon>
        <taxon>Kinetoplastea</taxon>
        <taxon>Metakinetoplastina</taxon>
        <taxon>Trypanosomatida</taxon>
        <taxon>Trypanosomatidae</taxon>
        <taxon>Novymonas</taxon>
    </lineage>
</organism>
<comment type="caution">
    <text evidence="19">The sequence shown here is derived from an EMBL/GenBank/DDBJ whole genome shotgun (WGS) entry which is preliminary data.</text>
</comment>
<evidence type="ECO:0000256" key="1">
    <source>
        <dbReference type="ARBA" id="ARBA00001249"/>
    </source>
</evidence>
<dbReference type="PRINTS" id="PR00782">
    <property type="entry name" value="LSHMANOLYSIN"/>
</dbReference>
<keyword evidence="12" id="KW-0865">Zymogen</keyword>
<dbReference type="Gene3D" id="2.30.34.10">
    <property type="entry name" value="Leishmanolysin domain 4"/>
    <property type="match status" value="1"/>
</dbReference>
<evidence type="ECO:0000313" key="19">
    <source>
        <dbReference type="EMBL" id="KAK7196992.1"/>
    </source>
</evidence>
<keyword evidence="6 17" id="KW-0732">Signal</keyword>
<feature type="binding site" evidence="16">
    <location>
        <position position="338"/>
    </location>
    <ligand>
        <name>Zn(2+)</name>
        <dbReference type="ChEBI" id="CHEBI:29105"/>
        <note>catalytic</note>
    </ligand>
</feature>
<comment type="subcellular location">
    <subcellularLocation>
        <location evidence="2">Membrane</location>
    </subcellularLocation>
</comment>
<keyword evidence="9" id="KW-0130">Cell adhesion</keyword>
<feature type="chain" id="PRO_5043102967" description="Leishmanolysin-like peptidase" evidence="17">
    <location>
        <begin position="35"/>
        <end position="638"/>
    </location>
</feature>
<dbReference type="InterPro" id="IPR001577">
    <property type="entry name" value="Peptidase_M8"/>
</dbReference>
<keyword evidence="5 16" id="KW-0479">Metal-binding</keyword>
<dbReference type="GO" id="GO:0005737">
    <property type="term" value="C:cytoplasm"/>
    <property type="evidence" value="ECO:0007669"/>
    <property type="project" value="TreeGrafter"/>
</dbReference>
<dbReference type="GO" id="GO:0006508">
    <property type="term" value="P:proteolysis"/>
    <property type="evidence" value="ECO:0007669"/>
    <property type="project" value="UniProtKB-KW"/>
</dbReference>
<feature type="compositionally biased region" description="Low complexity" evidence="18">
    <location>
        <begin position="592"/>
        <end position="602"/>
    </location>
</feature>
<evidence type="ECO:0000256" key="5">
    <source>
        <dbReference type="ARBA" id="ARBA00022723"/>
    </source>
</evidence>
<dbReference type="Pfam" id="PF01457">
    <property type="entry name" value="Peptidase_M8"/>
    <property type="match status" value="1"/>
</dbReference>
<evidence type="ECO:0000256" key="17">
    <source>
        <dbReference type="RuleBase" id="RU366077"/>
    </source>
</evidence>
<dbReference type="Proteomes" id="UP001430356">
    <property type="component" value="Unassembled WGS sequence"/>
</dbReference>
<dbReference type="Gene3D" id="2.10.55.10">
    <property type="entry name" value="Leishmanolysin domain 3"/>
    <property type="match status" value="1"/>
</dbReference>
<evidence type="ECO:0000256" key="7">
    <source>
        <dbReference type="ARBA" id="ARBA00022801"/>
    </source>
</evidence>
<keyword evidence="13" id="KW-1015">Disulfide bond</keyword>
<keyword evidence="11" id="KW-0472">Membrane</keyword>